<dbReference type="Gene3D" id="1.10.2020.10">
    <property type="entry name" value="uronate isomerase, domain 2, chain A"/>
    <property type="match status" value="1"/>
</dbReference>
<dbReference type="Proteomes" id="UP001207408">
    <property type="component" value="Unassembled WGS sequence"/>
</dbReference>
<dbReference type="GO" id="GO:0042840">
    <property type="term" value="P:D-glucuronate catabolic process"/>
    <property type="evidence" value="ECO:0007669"/>
    <property type="project" value="TreeGrafter"/>
</dbReference>
<sequence length="469" mass="54029">MMESKNFINPNFVLESKTAQEIYHKYSADKPIIDYHCHLDPKIIAENKSFPNLGDMWLGGDHYKWRAMRINGVEEKFCTGNVTDKEKFLKWAETVPYTVGNPLYHWTHLELARYFDIYELLSPKNADKIYNQTQEMLQTPEYSTRSLMKKMNVEMVGTTDDPADSLEYHLQLKKEGFEIKVLPSFRADNVLKTEDAEAFKLYVEKLGKAADISITTYAELIDALDKRHEFFHEVGCRVSDSGPDRFFFAPYTNDEASTIFKKALDGKSLTIEEKEKYCTAVMAELSKMNHKRGWVQQFHVGALRNNNTRMFNSLGADTGFDSINDPQPALKMSQFLNHLDSTDQLAKTILYNLNPADNEMLLTMCGNFSDGTTFGKVTYGAAWWFLDQKTGMERHLEDLSVLSLISRFIGMVTDSRSFLSYPRHEYFRRIACNFIGNQVEKGLIPNDEEILKTVVEGFSYNNAKAYFNF</sequence>
<name>A0AAE3SIZ4_9BACT</name>
<dbReference type="EC" id="5.3.1.12" evidence="4 7"/>
<keyword evidence="6 7" id="KW-0413">Isomerase</keyword>
<evidence type="ECO:0000256" key="1">
    <source>
        <dbReference type="ARBA" id="ARBA00001165"/>
    </source>
</evidence>
<keyword evidence="9" id="KW-1185">Reference proteome</keyword>
<dbReference type="InterPro" id="IPR003766">
    <property type="entry name" value="Uronate_isomerase"/>
</dbReference>
<dbReference type="PANTHER" id="PTHR30068">
    <property type="entry name" value="URONATE ISOMERASE"/>
    <property type="match status" value="1"/>
</dbReference>
<comment type="pathway">
    <text evidence="2 7">Carbohydrate metabolism; pentose and glucuronate interconversion.</text>
</comment>
<evidence type="ECO:0000256" key="4">
    <source>
        <dbReference type="ARBA" id="ARBA00012546"/>
    </source>
</evidence>
<comment type="catalytic activity">
    <reaction evidence="7">
        <text>aldehydo-D-galacturonate = keto-D-tagaturonate</text>
        <dbReference type="Rhea" id="RHEA:27702"/>
        <dbReference type="ChEBI" id="CHEBI:12952"/>
        <dbReference type="ChEBI" id="CHEBI:17886"/>
    </reaction>
</comment>
<evidence type="ECO:0000256" key="6">
    <source>
        <dbReference type="ARBA" id="ARBA00023235"/>
    </source>
</evidence>
<comment type="similarity">
    <text evidence="3 7">Belongs to the metallo-dependent hydrolases superfamily. Uronate isomerase family.</text>
</comment>
<dbReference type="GO" id="GO:0019698">
    <property type="term" value="P:D-galacturonate catabolic process"/>
    <property type="evidence" value="ECO:0007669"/>
    <property type="project" value="TreeGrafter"/>
</dbReference>
<comment type="catalytic activity">
    <reaction evidence="1 7">
        <text>D-glucuronate = D-fructuronate</text>
        <dbReference type="Rhea" id="RHEA:13049"/>
        <dbReference type="ChEBI" id="CHEBI:58720"/>
        <dbReference type="ChEBI" id="CHEBI:59863"/>
        <dbReference type="EC" id="5.3.1.12"/>
    </reaction>
</comment>
<dbReference type="Gene3D" id="3.20.20.140">
    <property type="entry name" value="Metal-dependent hydrolases"/>
    <property type="match status" value="1"/>
</dbReference>
<dbReference type="RefSeq" id="WP_301198115.1">
    <property type="nucleotide sequence ID" value="NZ_JAPDPI010000006.1"/>
</dbReference>
<evidence type="ECO:0000256" key="2">
    <source>
        <dbReference type="ARBA" id="ARBA00004892"/>
    </source>
</evidence>
<dbReference type="HAMAP" id="MF_00675">
    <property type="entry name" value="UxaC"/>
    <property type="match status" value="1"/>
</dbReference>
<gene>
    <name evidence="7 8" type="primary">uxaC</name>
    <name evidence="8" type="ORF">OM074_04595</name>
</gene>
<reference evidence="8" key="1">
    <citation type="submission" date="2022-10" db="EMBL/GenBank/DDBJ databases">
        <authorList>
            <person name="Yu W.X."/>
        </authorList>
    </citation>
    <scope>NUCLEOTIDE SEQUENCE</scope>
    <source>
        <strain evidence="8">D04</strain>
    </source>
</reference>
<dbReference type="InterPro" id="IPR032466">
    <property type="entry name" value="Metal_Hydrolase"/>
</dbReference>
<dbReference type="AlphaFoldDB" id="A0AAE3SIZ4"/>
<proteinExistence type="inferred from homology"/>
<evidence type="ECO:0000256" key="3">
    <source>
        <dbReference type="ARBA" id="ARBA00008397"/>
    </source>
</evidence>
<comment type="caution">
    <text evidence="8">The sequence shown here is derived from an EMBL/GenBank/DDBJ whole genome shotgun (WGS) entry which is preliminary data.</text>
</comment>
<dbReference type="Pfam" id="PF02614">
    <property type="entry name" value="UxaC"/>
    <property type="match status" value="1"/>
</dbReference>
<dbReference type="NCBIfam" id="NF002794">
    <property type="entry name" value="PRK02925.1"/>
    <property type="match status" value="1"/>
</dbReference>
<dbReference type="EMBL" id="JAPDPI010000006">
    <property type="protein sequence ID" value="MCW3804893.1"/>
    <property type="molecule type" value="Genomic_DNA"/>
</dbReference>
<dbReference type="GO" id="GO:0008880">
    <property type="term" value="F:glucuronate isomerase activity"/>
    <property type="evidence" value="ECO:0007669"/>
    <property type="project" value="UniProtKB-UniRule"/>
</dbReference>
<organism evidence="8 9">
    <name type="scientific">Plebeiibacterium marinum</name>
    <dbReference type="NCBI Taxonomy" id="2992111"/>
    <lineage>
        <taxon>Bacteria</taxon>
        <taxon>Pseudomonadati</taxon>
        <taxon>Bacteroidota</taxon>
        <taxon>Bacteroidia</taxon>
        <taxon>Marinilabiliales</taxon>
        <taxon>Marinilabiliaceae</taxon>
        <taxon>Plebeiibacterium</taxon>
    </lineage>
</organism>
<protein>
    <recommendedName>
        <fullName evidence="5 7">Uronate isomerase</fullName>
        <ecNumber evidence="4 7">5.3.1.12</ecNumber>
    </recommendedName>
    <alternativeName>
        <fullName evidence="7">Glucuronate isomerase</fullName>
    </alternativeName>
    <alternativeName>
        <fullName evidence="7">Uronic isomerase</fullName>
    </alternativeName>
</protein>
<evidence type="ECO:0000313" key="9">
    <source>
        <dbReference type="Proteomes" id="UP001207408"/>
    </source>
</evidence>
<dbReference type="PANTHER" id="PTHR30068:SF4">
    <property type="entry name" value="URONATE ISOMERASE"/>
    <property type="match status" value="1"/>
</dbReference>
<evidence type="ECO:0000256" key="5">
    <source>
        <dbReference type="ARBA" id="ARBA00020555"/>
    </source>
</evidence>
<evidence type="ECO:0000256" key="7">
    <source>
        <dbReference type="HAMAP-Rule" id="MF_00675"/>
    </source>
</evidence>
<accession>A0AAE3SIZ4</accession>
<evidence type="ECO:0000313" key="8">
    <source>
        <dbReference type="EMBL" id="MCW3804893.1"/>
    </source>
</evidence>
<dbReference type="SUPFAM" id="SSF51556">
    <property type="entry name" value="Metallo-dependent hydrolases"/>
    <property type="match status" value="1"/>
</dbReference>